<feature type="active site" evidence="9">
    <location>
        <position position="127"/>
    </location>
</feature>
<dbReference type="EMBL" id="NRJF01000196">
    <property type="protein sequence ID" value="RIY33398.1"/>
    <property type="molecule type" value="Genomic_DNA"/>
</dbReference>
<keyword evidence="11" id="KW-1185">Reference proteome</keyword>
<feature type="transmembrane region" description="Helical" evidence="9">
    <location>
        <begin position="6"/>
        <end position="23"/>
    </location>
</feature>
<dbReference type="GO" id="GO:0006508">
    <property type="term" value="P:proteolysis"/>
    <property type="evidence" value="ECO:0007669"/>
    <property type="project" value="UniProtKB-KW"/>
</dbReference>
<dbReference type="Pfam" id="PF01252">
    <property type="entry name" value="Peptidase_A8"/>
    <property type="match status" value="1"/>
</dbReference>
<evidence type="ECO:0000256" key="2">
    <source>
        <dbReference type="ARBA" id="ARBA00022475"/>
    </source>
</evidence>
<feature type="active site" evidence="9">
    <location>
        <position position="146"/>
    </location>
</feature>
<dbReference type="Proteomes" id="UP000265964">
    <property type="component" value="Unassembled WGS sequence"/>
</dbReference>
<evidence type="ECO:0000256" key="6">
    <source>
        <dbReference type="ARBA" id="ARBA00022801"/>
    </source>
</evidence>
<proteinExistence type="inferred from homology"/>
<keyword evidence="4 9" id="KW-0812">Transmembrane</keyword>
<feature type="transmembrane region" description="Helical" evidence="9">
    <location>
        <begin position="99"/>
        <end position="117"/>
    </location>
</feature>
<gene>
    <name evidence="9 10" type="primary">lspA</name>
    <name evidence="10" type="ORF">CKF59_06410</name>
</gene>
<dbReference type="OrthoDB" id="9810259at2"/>
<comment type="similarity">
    <text evidence="1 9">Belongs to the peptidase A8 family.</text>
</comment>
<evidence type="ECO:0000256" key="4">
    <source>
        <dbReference type="ARBA" id="ARBA00022692"/>
    </source>
</evidence>
<dbReference type="UniPathway" id="UPA00665"/>
<dbReference type="RefSeq" id="WP_119535123.1">
    <property type="nucleotide sequence ID" value="NZ_NRJF01000196.1"/>
</dbReference>
<name>A0A3A1Y857_9GAMM</name>
<feature type="transmembrane region" description="Helical" evidence="9">
    <location>
        <begin position="69"/>
        <end position="87"/>
    </location>
</feature>
<protein>
    <recommendedName>
        <fullName evidence="9">Lipoprotein signal peptidase</fullName>
        <ecNumber evidence="9">3.4.23.36</ecNumber>
    </recommendedName>
    <alternativeName>
        <fullName evidence="9">Prolipoprotein signal peptidase</fullName>
    </alternativeName>
    <alternativeName>
        <fullName evidence="9">Signal peptidase II</fullName>
        <shortName evidence="9">SPase II</shortName>
    </alternativeName>
</protein>
<dbReference type="PANTHER" id="PTHR33695:SF1">
    <property type="entry name" value="LIPOPROTEIN SIGNAL PEPTIDASE"/>
    <property type="match status" value="1"/>
</dbReference>
<dbReference type="PANTHER" id="PTHR33695">
    <property type="entry name" value="LIPOPROTEIN SIGNAL PEPTIDASE"/>
    <property type="match status" value="1"/>
</dbReference>
<keyword evidence="8 9" id="KW-0472">Membrane</keyword>
<dbReference type="InterPro" id="IPR001872">
    <property type="entry name" value="Peptidase_A8"/>
</dbReference>
<dbReference type="AlphaFoldDB" id="A0A3A1Y857"/>
<keyword evidence="7 9" id="KW-1133">Transmembrane helix</keyword>
<comment type="function">
    <text evidence="9">This protein specifically catalyzes the removal of signal peptides from prolipoproteins.</text>
</comment>
<dbReference type="GO" id="GO:0005886">
    <property type="term" value="C:plasma membrane"/>
    <property type="evidence" value="ECO:0007669"/>
    <property type="project" value="UniProtKB-SubCell"/>
</dbReference>
<dbReference type="NCBIfam" id="TIGR00077">
    <property type="entry name" value="lspA"/>
    <property type="match status" value="1"/>
</dbReference>
<sequence length="173" mass="19817">MKNKLIFYFLLILIILVGLDWYSKYYFDTNFNYGQSVSVIGETFLRWTLIYNYGFSFSIGSSYPELMRVLVGSFATLVGVVLTVFACSSVRSAQGLRDIIFSFAFVLIAAGALGNGIERLIYGRVIDFIHFTFAGKWSFAVFNVADIWINFGVYIIILTYIVDFFRNRKQVTK</sequence>
<accession>A0A3A1Y857</accession>
<comment type="caution">
    <text evidence="10">The sequence shown here is derived from an EMBL/GenBank/DDBJ whole genome shotgun (WGS) entry which is preliminary data.</text>
</comment>
<evidence type="ECO:0000256" key="8">
    <source>
        <dbReference type="ARBA" id="ARBA00023136"/>
    </source>
</evidence>
<evidence type="ECO:0000256" key="3">
    <source>
        <dbReference type="ARBA" id="ARBA00022670"/>
    </source>
</evidence>
<comment type="subcellular location">
    <subcellularLocation>
        <location evidence="9">Cell membrane</location>
        <topology evidence="9">Multi-pass membrane protein</topology>
    </subcellularLocation>
</comment>
<keyword evidence="5 9" id="KW-0064">Aspartyl protease</keyword>
<dbReference type="EC" id="3.4.23.36" evidence="9"/>
<evidence type="ECO:0000313" key="10">
    <source>
        <dbReference type="EMBL" id="RIY33398.1"/>
    </source>
</evidence>
<keyword evidence="3 9" id="KW-0645">Protease</keyword>
<evidence type="ECO:0000256" key="5">
    <source>
        <dbReference type="ARBA" id="ARBA00022750"/>
    </source>
</evidence>
<feature type="transmembrane region" description="Helical" evidence="9">
    <location>
        <begin position="137"/>
        <end position="162"/>
    </location>
</feature>
<reference evidence="10 11" key="1">
    <citation type="submission" date="2017-08" db="EMBL/GenBank/DDBJ databases">
        <title>Reclassification of Bisgaard taxon 37 and 44.</title>
        <authorList>
            <person name="Christensen H."/>
        </authorList>
    </citation>
    <scope>NUCLEOTIDE SEQUENCE [LARGE SCALE GENOMIC DNA]</scope>
    <source>
        <strain evidence="10 11">EEAB3T1</strain>
    </source>
</reference>
<keyword evidence="6 9" id="KW-0378">Hydrolase</keyword>
<comment type="pathway">
    <text evidence="9">Protein modification; lipoprotein biosynthesis (signal peptide cleavage).</text>
</comment>
<dbReference type="HAMAP" id="MF_00161">
    <property type="entry name" value="LspA"/>
    <property type="match status" value="1"/>
</dbReference>
<keyword evidence="2 9" id="KW-1003">Cell membrane</keyword>
<comment type="catalytic activity">
    <reaction evidence="9">
        <text>Release of signal peptides from bacterial membrane prolipoproteins. Hydrolyzes -Xaa-Yaa-Zaa-|-(S,diacylglyceryl)Cys-, in which Xaa is hydrophobic (preferably Leu), and Yaa (Ala or Ser) and Zaa (Gly or Ala) have small, neutral side chains.</text>
        <dbReference type="EC" id="3.4.23.36"/>
    </reaction>
</comment>
<evidence type="ECO:0000313" key="11">
    <source>
        <dbReference type="Proteomes" id="UP000265964"/>
    </source>
</evidence>
<evidence type="ECO:0000256" key="9">
    <source>
        <dbReference type="HAMAP-Rule" id="MF_00161"/>
    </source>
</evidence>
<organism evidence="10 11">
    <name type="scientific">Psittacicella gerlachiana</name>
    <dbReference type="NCBI Taxonomy" id="2028574"/>
    <lineage>
        <taxon>Bacteria</taxon>
        <taxon>Pseudomonadati</taxon>
        <taxon>Pseudomonadota</taxon>
        <taxon>Gammaproteobacteria</taxon>
        <taxon>Pasteurellales</taxon>
        <taxon>Psittacicellaceae</taxon>
        <taxon>Psittacicella</taxon>
    </lineage>
</organism>
<dbReference type="GO" id="GO:0004190">
    <property type="term" value="F:aspartic-type endopeptidase activity"/>
    <property type="evidence" value="ECO:0007669"/>
    <property type="project" value="UniProtKB-UniRule"/>
</dbReference>
<evidence type="ECO:0000256" key="1">
    <source>
        <dbReference type="ARBA" id="ARBA00006139"/>
    </source>
</evidence>
<evidence type="ECO:0000256" key="7">
    <source>
        <dbReference type="ARBA" id="ARBA00022989"/>
    </source>
</evidence>